<accession>A0A5E4PQ82</accession>
<dbReference type="Gene3D" id="3.30.420.610">
    <property type="entry name" value="LOTUS domain-like"/>
    <property type="match status" value="2"/>
</dbReference>
<feature type="non-terminal residue" evidence="7">
    <location>
        <position position="639"/>
    </location>
</feature>
<dbReference type="InterPro" id="IPR035437">
    <property type="entry name" value="SNase_OB-fold_sf"/>
</dbReference>
<dbReference type="PANTHER" id="PTHR22948">
    <property type="entry name" value="TUDOR DOMAIN CONTAINING PROTEIN"/>
    <property type="match status" value="1"/>
</dbReference>
<evidence type="ECO:0000256" key="2">
    <source>
        <dbReference type="ARBA" id="ARBA00022490"/>
    </source>
</evidence>
<dbReference type="PROSITE" id="PS51644">
    <property type="entry name" value="HTH_OST"/>
    <property type="match status" value="2"/>
</dbReference>
<dbReference type="InterPro" id="IPR002999">
    <property type="entry name" value="Tudor"/>
</dbReference>
<proteinExistence type="predicted"/>
<dbReference type="Gene3D" id="2.30.30.140">
    <property type="match status" value="1"/>
</dbReference>
<protein>
    <recommendedName>
        <fullName evidence="6">HTH OST-type domain-containing protein</fullName>
    </recommendedName>
</protein>
<name>A0A5E4PQ82_9NEOP</name>
<dbReference type="InterPro" id="IPR050621">
    <property type="entry name" value="Tudor_domain_containing"/>
</dbReference>
<evidence type="ECO:0000256" key="4">
    <source>
        <dbReference type="ARBA" id="ARBA00022871"/>
    </source>
</evidence>
<keyword evidence="8" id="KW-1185">Reference proteome</keyword>
<feature type="domain" description="HTH OST-type" evidence="6">
    <location>
        <begin position="351"/>
        <end position="418"/>
    </location>
</feature>
<dbReference type="InterPro" id="IPR025605">
    <property type="entry name" value="OST-HTH/LOTUS_dom"/>
</dbReference>
<keyword evidence="4" id="KW-0221">Differentiation</keyword>
<dbReference type="GO" id="GO:0007283">
    <property type="term" value="P:spermatogenesis"/>
    <property type="evidence" value="ECO:0007669"/>
    <property type="project" value="UniProtKB-KW"/>
</dbReference>
<dbReference type="SUPFAM" id="SSF54768">
    <property type="entry name" value="dsRNA-binding domain-like"/>
    <property type="match status" value="1"/>
</dbReference>
<dbReference type="GO" id="GO:0030154">
    <property type="term" value="P:cell differentiation"/>
    <property type="evidence" value="ECO:0007669"/>
    <property type="project" value="UniProtKB-ARBA"/>
</dbReference>
<comment type="subcellular location">
    <subcellularLocation>
        <location evidence="1">Cytoplasm</location>
    </subcellularLocation>
</comment>
<evidence type="ECO:0000256" key="1">
    <source>
        <dbReference type="ARBA" id="ARBA00004496"/>
    </source>
</evidence>
<dbReference type="EMBL" id="FZQP02000127">
    <property type="protein sequence ID" value="VVC87494.1"/>
    <property type="molecule type" value="Genomic_DNA"/>
</dbReference>
<dbReference type="SUPFAM" id="SSF63748">
    <property type="entry name" value="Tudor/PWWP/MBT"/>
    <property type="match status" value="1"/>
</dbReference>
<dbReference type="Proteomes" id="UP000324832">
    <property type="component" value="Unassembled WGS sequence"/>
</dbReference>
<sequence length="639" mass="71527">MMADKEQVIQALRATLISVKGAITLKQCNRDYRELEGEWIPYRKLGFTSLEKLFHEVPGFDIREVNGEWYVDAIPSQETKHIAMMVACQKPNKKSGAKLGHSSRFPKKQGSWRKPFPPRVSHYKSDYSNTYQHHIIPSFNNNDYAKKPSRYYVNVKTNETKNSFTKTNDSSEKEGLNTIKNYQTNTQLQVSAVEEYKHSTKNVKETEIKGSGKMSASQRLSKLRDRLNPVDCIPLQMPAHSEQVKTEDKDAVSHVVSACNVEPPPDLTSPIAILEWTCKKLCLPQPVYKVSDLKTKGVPVTYHCKVTVGDTYSASSYPDSSPSKEGAMEVASVKLLKEMESLNRGGLLTSSNAKALAGLVEIVSEHEAGIWATSVPNLYRAKYNENLPSNWLELVENSPKIIKDRLVNDYVLLPSNKEVPSFADDLTDEDLPPLQFPDDDFWNVFITVANSTLEVWVRIIGPEYSDSFELLLAEMSRYYEHYGTAVDEALISQNAWYAVKLEEGGWQRAKVLEIEKNTATVFLGDHGDDDTVDLSEIKVLERQFRQLPAQAVLCRLEGAEELAASAAGSSLARTRLVGEVLVAAPGPRADPTDPAVPLVLYDTSTHRDLDLNKEIVHDFCMAGAFAITQNWCEVEVACV</sequence>
<dbReference type="Pfam" id="PF12872">
    <property type="entry name" value="OST-HTH"/>
    <property type="match status" value="1"/>
</dbReference>
<evidence type="ECO:0000313" key="8">
    <source>
        <dbReference type="Proteomes" id="UP000324832"/>
    </source>
</evidence>
<evidence type="ECO:0000313" key="7">
    <source>
        <dbReference type="EMBL" id="VVC87494.1"/>
    </source>
</evidence>
<gene>
    <name evidence="7" type="ORF">LSINAPIS_LOCUS1083</name>
</gene>
<evidence type="ECO:0000259" key="6">
    <source>
        <dbReference type="PROSITE" id="PS51644"/>
    </source>
</evidence>
<keyword evidence="4" id="KW-0744">Spermatogenesis</keyword>
<evidence type="ECO:0000256" key="5">
    <source>
        <dbReference type="SAM" id="MobiDB-lite"/>
    </source>
</evidence>
<feature type="domain" description="HTH OST-type" evidence="6">
    <location>
        <begin position="4"/>
        <end position="75"/>
    </location>
</feature>
<dbReference type="Pfam" id="PF00567">
    <property type="entry name" value="TUDOR"/>
    <property type="match status" value="1"/>
</dbReference>
<dbReference type="CDD" id="cd09972">
    <property type="entry name" value="LOTUS_TDRD_OSKAR"/>
    <property type="match status" value="1"/>
</dbReference>
<dbReference type="PANTHER" id="PTHR22948:SF29">
    <property type="entry name" value="FI02030P-RELATED"/>
    <property type="match status" value="1"/>
</dbReference>
<evidence type="ECO:0000256" key="3">
    <source>
        <dbReference type="ARBA" id="ARBA00022737"/>
    </source>
</evidence>
<reference evidence="7 8" key="1">
    <citation type="submission" date="2017-07" db="EMBL/GenBank/DDBJ databases">
        <authorList>
            <person name="Talla V."/>
            <person name="Backstrom N."/>
        </authorList>
    </citation>
    <scope>NUCLEOTIDE SEQUENCE [LARGE SCALE GENOMIC DNA]</scope>
</reference>
<feature type="region of interest" description="Disordered" evidence="5">
    <location>
        <begin position="93"/>
        <end position="119"/>
    </location>
</feature>
<keyword evidence="3" id="KW-0677">Repeat</keyword>
<dbReference type="GO" id="GO:0005737">
    <property type="term" value="C:cytoplasm"/>
    <property type="evidence" value="ECO:0007669"/>
    <property type="project" value="UniProtKB-SubCell"/>
</dbReference>
<dbReference type="AlphaFoldDB" id="A0A5E4PQ82"/>
<dbReference type="Gene3D" id="2.40.50.90">
    <property type="match status" value="1"/>
</dbReference>
<keyword evidence="2" id="KW-0963">Cytoplasm</keyword>
<dbReference type="InterPro" id="IPR041966">
    <property type="entry name" value="LOTUS-like"/>
</dbReference>
<organism evidence="7 8">
    <name type="scientific">Leptidea sinapis</name>
    <dbReference type="NCBI Taxonomy" id="189913"/>
    <lineage>
        <taxon>Eukaryota</taxon>
        <taxon>Metazoa</taxon>
        <taxon>Ecdysozoa</taxon>
        <taxon>Arthropoda</taxon>
        <taxon>Hexapoda</taxon>
        <taxon>Insecta</taxon>
        <taxon>Pterygota</taxon>
        <taxon>Neoptera</taxon>
        <taxon>Endopterygota</taxon>
        <taxon>Lepidoptera</taxon>
        <taxon>Glossata</taxon>
        <taxon>Ditrysia</taxon>
        <taxon>Papilionoidea</taxon>
        <taxon>Pieridae</taxon>
        <taxon>Dismorphiinae</taxon>
        <taxon>Leptidea</taxon>
    </lineage>
</organism>